<name>A0ABU6IZK7_9ACTN</name>
<organism evidence="1 2">
    <name type="scientific">Adlercreutzia shanghongiae</name>
    <dbReference type="NCBI Taxonomy" id="3111773"/>
    <lineage>
        <taxon>Bacteria</taxon>
        <taxon>Bacillati</taxon>
        <taxon>Actinomycetota</taxon>
        <taxon>Coriobacteriia</taxon>
        <taxon>Eggerthellales</taxon>
        <taxon>Eggerthellaceae</taxon>
        <taxon>Adlercreutzia</taxon>
    </lineage>
</organism>
<gene>
    <name evidence="1" type="ORF">VJ920_08040</name>
</gene>
<dbReference type="Proteomes" id="UP001343724">
    <property type="component" value="Unassembled WGS sequence"/>
</dbReference>
<accession>A0ABU6IZK7</accession>
<dbReference type="EMBL" id="JAYMFH010000011">
    <property type="protein sequence ID" value="MEC4295259.1"/>
    <property type="molecule type" value="Genomic_DNA"/>
</dbReference>
<sequence>MDVILAYSSALSLMSHIARNRSMPFSYEKKGNCSAGAIDARTVSSLLKRFEHLERPLHLAVPSASSRRILDSATFHQIASLEAAGASWRIGNRLCVTSPALCLAQFASSIPFENLAELACSLAGNYRFATSPNGSVVNAIPLTTLDEMSETLASVATLRGRAKALRATEFAIGNLGSPFETVLYLLLCLPRKHGGFGFPKPLANPELEPSSFLQSRVSQRHFYPDLLWPEHGVIVEYDGERAHSETKQMFQDARRRNELGLLGYSVIVVTKQIIYSQQLMANTAEQLRRAMGLSAWKITASWQERHRTLRNNLLHRPAPLSVYWR</sequence>
<keyword evidence="2" id="KW-1185">Reference proteome</keyword>
<evidence type="ECO:0008006" key="3">
    <source>
        <dbReference type="Google" id="ProtNLM"/>
    </source>
</evidence>
<dbReference type="RefSeq" id="WP_326454819.1">
    <property type="nucleotide sequence ID" value="NZ_JAYMFH010000011.1"/>
</dbReference>
<evidence type="ECO:0000313" key="1">
    <source>
        <dbReference type="EMBL" id="MEC4295259.1"/>
    </source>
</evidence>
<reference evidence="1 2" key="1">
    <citation type="submission" date="2024-01" db="EMBL/GenBank/DDBJ databases">
        <title>novel species in genus Adlercreutzia.</title>
        <authorList>
            <person name="Liu X."/>
        </authorList>
    </citation>
    <scope>NUCLEOTIDE SEQUENCE [LARGE SCALE GENOMIC DNA]</scope>
    <source>
        <strain evidence="1 2">R22</strain>
    </source>
</reference>
<proteinExistence type="predicted"/>
<evidence type="ECO:0000313" key="2">
    <source>
        <dbReference type="Proteomes" id="UP001343724"/>
    </source>
</evidence>
<protein>
    <recommendedName>
        <fullName evidence="3">DUF559 domain-containing protein</fullName>
    </recommendedName>
</protein>
<dbReference type="Gene3D" id="3.40.960.10">
    <property type="entry name" value="VSR Endonuclease"/>
    <property type="match status" value="1"/>
</dbReference>
<comment type="caution">
    <text evidence="1">The sequence shown here is derived from an EMBL/GenBank/DDBJ whole genome shotgun (WGS) entry which is preliminary data.</text>
</comment>